<keyword evidence="1" id="KW-0472">Membrane</keyword>
<dbReference type="Proteomes" id="UP000825935">
    <property type="component" value="Chromosome 26"/>
</dbReference>
<evidence type="ECO:0000256" key="1">
    <source>
        <dbReference type="SAM" id="Phobius"/>
    </source>
</evidence>
<sequence length="234" mass="25880">MVERSNRTLYNYDIADALREAGALPPRRVKRLRRLPHLFCRQLELPVAADSPVQVEESHSSFIFKVTLPPPLPDLDRVSAQVIHIVPGVTTVSVAGVQVATAHFDENGSPLWRFRLPDSCIPEASVASCDADGLLTLTIPKPQSEQGAPYSLIHTADVNFGASVSLPDFSPGENAHIEISSFLSQLCASVGGFVRDSMMRMFSPHQQVRRRFLFGLCLVWVMLWYSMSTNTSES</sequence>
<keyword evidence="3" id="KW-1185">Reference proteome</keyword>
<dbReference type="PANTHER" id="PTHR33879">
    <property type="entry name" value="17.6 KDA CLASS II HEAT SHOCK PROTEIN-RELATED"/>
    <property type="match status" value="1"/>
</dbReference>
<feature type="transmembrane region" description="Helical" evidence="1">
    <location>
        <begin position="208"/>
        <end position="227"/>
    </location>
</feature>
<keyword evidence="1" id="KW-0812">Transmembrane</keyword>
<accession>A0A8T2RLS9</accession>
<keyword evidence="1" id="KW-1133">Transmembrane helix</keyword>
<dbReference type="PANTHER" id="PTHR33879:SF3">
    <property type="entry name" value="17.6 KDA CLASS II HEAT SHOCK PROTEIN-RELATED"/>
    <property type="match status" value="1"/>
</dbReference>
<evidence type="ECO:0000313" key="2">
    <source>
        <dbReference type="EMBL" id="KAH7297316.1"/>
    </source>
</evidence>
<evidence type="ECO:0000313" key="3">
    <source>
        <dbReference type="Proteomes" id="UP000825935"/>
    </source>
</evidence>
<reference evidence="2" key="1">
    <citation type="submission" date="2021-08" db="EMBL/GenBank/DDBJ databases">
        <title>WGS assembly of Ceratopteris richardii.</title>
        <authorList>
            <person name="Marchant D.B."/>
            <person name="Chen G."/>
            <person name="Jenkins J."/>
            <person name="Shu S."/>
            <person name="Leebens-Mack J."/>
            <person name="Grimwood J."/>
            <person name="Schmutz J."/>
            <person name="Soltis P."/>
            <person name="Soltis D."/>
            <person name="Chen Z.-H."/>
        </authorList>
    </citation>
    <scope>NUCLEOTIDE SEQUENCE</scope>
    <source>
        <strain evidence="2">Whitten #5841</strain>
        <tissue evidence="2">Leaf</tissue>
    </source>
</reference>
<dbReference type="CDD" id="cd00298">
    <property type="entry name" value="ACD_sHsps_p23-like"/>
    <property type="match status" value="1"/>
</dbReference>
<evidence type="ECO:0008006" key="4">
    <source>
        <dbReference type="Google" id="ProtNLM"/>
    </source>
</evidence>
<dbReference type="EMBL" id="CM035431">
    <property type="protein sequence ID" value="KAH7297316.1"/>
    <property type="molecule type" value="Genomic_DNA"/>
</dbReference>
<proteinExistence type="predicted"/>
<name>A0A8T2RLS9_CERRI</name>
<dbReference type="OrthoDB" id="1922291at2759"/>
<comment type="caution">
    <text evidence="2">The sequence shown here is derived from an EMBL/GenBank/DDBJ whole genome shotgun (WGS) entry which is preliminary data.</text>
</comment>
<gene>
    <name evidence="2" type="ORF">KP509_26G065300</name>
</gene>
<dbReference type="AlphaFoldDB" id="A0A8T2RLS9"/>
<protein>
    <recommendedName>
        <fullName evidence="4">SHSP domain-containing protein</fullName>
    </recommendedName>
</protein>
<organism evidence="2 3">
    <name type="scientific">Ceratopteris richardii</name>
    <name type="common">Triangle waterfern</name>
    <dbReference type="NCBI Taxonomy" id="49495"/>
    <lineage>
        <taxon>Eukaryota</taxon>
        <taxon>Viridiplantae</taxon>
        <taxon>Streptophyta</taxon>
        <taxon>Embryophyta</taxon>
        <taxon>Tracheophyta</taxon>
        <taxon>Polypodiopsida</taxon>
        <taxon>Polypodiidae</taxon>
        <taxon>Polypodiales</taxon>
        <taxon>Pteridineae</taxon>
        <taxon>Pteridaceae</taxon>
        <taxon>Parkerioideae</taxon>
        <taxon>Ceratopteris</taxon>
    </lineage>
</organism>